<dbReference type="AlphaFoldDB" id="A0A5B9D7T9"/>
<protein>
    <submittedName>
        <fullName evidence="2">RNase P subunit p30 family protein</fullName>
    </submittedName>
</protein>
<dbReference type="EMBL" id="CP042905">
    <property type="protein sequence ID" value="QEE14957.1"/>
    <property type="molecule type" value="Genomic_DNA"/>
</dbReference>
<reference evidence="2 3" key="1">
    <citation type="journal article" date="2020" name="Nature">
        <title>Isolation of an archaeon at the prokaryote-eukaryote interface.</title>
        <authorList>
            <person name="Imachi H."/>
            <person name="Nobu M.K."/>
            <person name="Nakahara N."/>
            <person name="Morono Y."/>
            <person name="Ogawara M."/>
            <person name="Takaki Y."/>
            <person name="Takano Y."/>
            <person name="Uematsu K."/>
            <person name="Ikuta T."/>
            <person name="Ito M."/>
            <person name="Matsui Y."/>
            <person name="Miyazaki M."/>
            <person name="Murata K."/>
            <person name="Saito Y."/>
            <person name="Sakai S."/>
            <person name="Song C."/>
            <person name="Tasumi E."/>
            <person name="Yamanaka Y."/>
            <person name="Yamaguchi T."/>
            <person name="Kamagata Y."/>
            <person name="Tamaki H."/>
            <person name="Takai K."/>
        </authorList>
    </citation>
    <scope>NUCLEOTIDE SEQUENCE [LARGE SCALE GENOMIC DNA]</scope>
    <source>
        <strain evidence="2 3">MK-D1</strain>
    </source>
</reference>
<dbReference type="GO" id="GO:0008033">
    <property type="term" value="P:tRNA processing"/>
    <property type="evidence" value="ECO:0007669"/>
    <property type="project" value="UniProtKB-KW"/>
</dbReference>
<keyword evidence="1" id="KW-0819">tRNA processing</keyword>
<dbReference type="Gene3D" id="3.20.20.140">
    <property type="entry name" value="Metal-dependent hydrolases"/>
    <property type="match status" value="1"/>
</dbReference>
<proteinExistence type="predicted"/>
<dbReference type="SUPFAM" id="SSF89550">
    <property type="entry name" value="PHP domain-like"/>
    <property type="match status" value="1"/>
</dbReference>
<gene>
    <name evidence="2" type="ORF">DSAG12_00780</name>
</gene>
<evidence type="ECO:0000256" key="1">
    <source>
        <dbReference type="ARBA" id="ARBA00022694"/>
    </source>
</evidence>
<sequence length="269" mass="31132">MFINSCIPWQNNPSDFLKIISLCHQIGYQAAIVDLKSKNDYQNFIRSDFFPKNLPKIKFPLSIKTVLNYRTENSPIPLIPRVTLNPKSTNSLKKDLTVWKERRCLIAVKSLNKEILEIAARDGRVDILSVPTIDSQKNLTKGIISLARQNECYLDISLTHLIEFEHFKRTKILRVLYRLLLKAKPSSNKYIIGSDSINNNYWLMRGPKETISFLFSVCNIPEFQAKKILVKNPEEIILRFIKRDQKLFIEPGVEIVDIIDKNAEEGLNK</sequence>
<dbReference type="Pfam" id="PF01876">
    <property type="entry name" value="RNase_P_p30"/>
    <property type="match status" value="1"/>
</dbReference>
<dbReference type="KEGG" id="psyt:DSAG12_00780"/>
<reference evidence="2 3" key="2">
    <citation type="journal article" date="2024" name="Int. J. Syst. Evol. Microbiol.">
        <title>Promethearchaeum syntrophicum gen. nov., sp. nov., an anaerobic, obligately syntrophic archaeon, the first isolate of the lineage 'Asgard' archaea, and proposal of the new archaeal phylum Promethearchaeota phyl. nov. and kingdom Promethearchaeati regn. nov.</title>
        <authorList>
            <person name="Imachi H."/>
            <person name="Nobu M.K."/>
            <person name="Kato S."/>
            <person name="Takaki Y."/>
            <person name="Miyazaki M."/>
            <person name="Miyata M."/>
            <person name="Ogawara M."/>
            <person name="Saito Y."/>
            <person name="Sakai S."/>
            <person name="Tahara Y.O."/>
            <person name="Takano Y."/>
            <person name="Tasumi E."/>
            <person name="Uematsu K."/>
            <person name="Yoshimura T."/>
            <person name="Itoh T."/>
            <person name="Ohkuma M."/>
            <person name="Takai K."/>
        </authorList>
    </citation>
    <scope>NUCLEOTIDE SEQUENCE [LARGE SCALE GENOMIC DNA]</scope>
    <source>
        <strain evidence="2 3">MK-D1</strain>
    </source>
</reference>
<evidence type="ECO:0000313" key="2">
    <source>
        <dbReference type="EMBL" id="QEE14957.1"/>
    </source>
</evidence>
<dbReference type="Proteomes" id="UP000321408">
    <property type="component" value="Chromosome"/>
</dbReference>
<dbReference type="RefSeq" id="WP_147661890.1">
    <property type="nucleotide sequence ID" value="NZ_CP042905.2"/>
</dbReference>
<dbReference type="InterPro" id="IPR016195">
    <property type="entry name" value="Pol/histidinol_Pase-like"/>
</dbReference>
<dbReference type="InterPro" id="IPR002738">
    <property type="entry name" value="RNase_P_p30"/>
</dbReference>
<keyword evidence="3" id="KW-1185">Reference proteome</keyword>
<name>A0A5B9D7T9_9ARCH</name>
<organism evidence="2 3">
    <name type="scientific">Promethearchaeum syntrophicum</name>
    <dbReference type="NCBI Taxonomy" id="2594042"/>
    <lineage>
        <taxon>Archaea</taxon>
        <taxon>Promethearchaeati</taxon>
        <taxon>Promethearchaeota</taxon>
        <taxon>Promethearchaeia</taxon>
        <taxon>Promethearchaeales</taxon>
        <taxon>Promethearchaeaceae</taxon>
        <taxon>Promethearchaeum</taxon>
    </lineage>
</organism>
<accession>A0A5B9D7T9</accession>
<evidence type="ECO:0000313" key="3">
    <source>
        <dbReference type="Proteomes" id="UP000321408"/>
    </source>
</evidence>
<dbReference type="GeneID" id="41328781"/>